<sequence length="648" mass="68861">MDLSWCPVCDRQIDPVPDDEAAHAHASELSGEGHTNAPEAQPHQPHPLARATNGTIKAKPGASTAIRRNGSAGKLHNARPHKLVSLPPPIPLSPSTTALKKADKGKSPASEQPKLGLQSWVGLYCSDDCRRVDELRSRLAFADLEAHPYDPELNGLPDQPHSSGGASSRRYSSDRPSGPKPIRPTFLAQRSSGSAGSDIPCYQSTESLLSLDSPTFGPSAYSHPVPQRAQGALGSGLRAMTPIHMGSSPSKSHLSSEPMPSTRTRSEESASRPRSLARSSTGFALTKAPPTLSGTVTEPAMASLDPTAAAVLPRASSFAQLPLKHSHRHQLSNSSMPHLSCSPSSASSTLSTASNYSTGQSTGPSATLRRPSAGSSDHLSRGSDKERGPTALHSDYALYYHPKRIPSSPSIAPSYSIPNRPAPPDARLLSASAGTISHIINAKLPRNSLAMTSGHSRGPSPNGRDRTPTGSLSALPGLPRAYSAASIRQHSPRPPPARFSTSYSNGSRLGARAASPAHLSSSYNRPGVTRGSSHRSDTSSEDDSSSSSDDAEQEHYARSPGYFQQGEYEQQQREAPKGWNWDRVPGKLAQYQAMDLDKIRKTQSGSDLPLRKHGYKADAQPVDRSRVSSPALATGSKKRLFYFSTDGS</sequence>
<dbReference type="InParanoid" id="G7E9F7"/>
<dbReference type="HOGENOM" id="CLU_422769_0_0_1"/>
<feature type="region of interest" description="Disordered" evidence="1">
    <location>
        <begin position="150"/>
        <end position="199"/>
    </location>
</feature>
<dbReference type="EMBL" id="BABT02000220">
    <property type="protein sequence ID" value="GAA99276.1"/>
    <property type="molecule type" value="Genomic_DNA"/>
</dbReference>
<dbReference type="RefSeq" id="XP_014568524.1">
    <property type="nucleotide sequence ID" value="XM_014713038.1"/>
</dbReference>
<feature type="region of interest" description="Disordered" evidence="1">
    <location>
        <begin position="323"/>
        <end position="390"/>
    </location>
</feature>
<feature type="compositionally biased region" description="Basic and acidic residues" evidence="1">
    <location>
        <begin position="378"/>
        <end position="388"/>
    </location>
</feature>
<dbReference type="AlphaFoldDB" id="G7E9F7"/>
<feature type="region of interest" description="Disordered" evidence="1">
    <location>
        <begin position="600"/>
        <end position="633"/>
    </location>
</feature>
<feature type="region of interest" description="Disordered" evidence="1">
    <location>
        <begin position="447"/>
        <end position="583"/>
    </location>
</feature>
<gene>
    <name evidence="2" type="primary">Mo05971</name>
    <name evidence="2" type="ORF">E5Q_05971</name>
</gene>
<evidence type="ECO:0000256" key="1">
    <source>
        <dbReference type="SAM" id="MobiDB-lite"/>
    </source>
</evidence>
<proteinExistence type="predicted"/>
<feature type="compositionally biased region" description="Acidic residues" evidence="1">
    <location>
        <begin position="539"/>
        <end position="552"/>
    </location>
</feature>
<feature type="region of interest" description="Disordered" evidence="1">
    <location>
        <begin position="239"/>
        <end position="298"/>
    </location>
</feature>
<reference evidence="2 3" key="2">
    <citation type="journal article" date="2012" name="Open Biol.">
        <title>Characteristics of nucleosomes and linker DNA regions on the genome of the basidiomycete Mixia osmundae revealed by mono- and dinucleosome mapping.</title>
        <authorList>
            <person name="Nishida H."/>
            <person name="Kondo S."/>
            <person name="Matsumoto T."/>
            <person name="Suzuki Y."/>
            <person name="Yoshikawa H."/>
            <person name="Taylor T.D."/>
            <person name="Sugiyama J."/>
        </authorList>
    </citation>
    <scope>NUCLEOTIDE SEQUENCE [LARGE SCALE GENOMIC DNA]</scope>
    <source>
        <strain evidence="3">CBS 9802 / IAM 14324 / JCM 22182 / KY 12970</strain>
    </source>
</reference>
<feature type="region of interest" description="Disordered" evidence="1">
    <location>
        <begin position="1"/>
        <end position="113"/>
    </location>
</feature>
<protein>
    <submittedName>
        <fullName evidence="2">Uncharacterized protein</fullName>
    </submittedName>
</protein>
<keyword evidence="3" id="KW-1185">Reference proteome</keyword>
<comment type="caution">
    <text evidence="2">The sequence shown here is derived from an EMBL/GenBank/DDBJ whole genome shotgun (WGS) entry which is preliminary data.</text>
</comment>
<evidence type="ECO:0000313" key="2">
    <source>
        <dbReference type="EMBL" id="GAA99276.1"/>
    </source>
</evidence>
<accession>G7E9F7</accession>
<evidence type="ECO:0000313" key="3">
    <source>
        <dbReference type="Proteomes" id="UP000009131"/>
    </source>
</evidence>
<name>G7E9F7_MIXOS</name>
<organism evidence="2 3">
    <name type="scientific">Mixia osmundae (strain CBS 9802 / IAM 14324 / JCM 22182 / KY 12970)</name>
    <dbReference type="NCBI Taxonomy" id="764103"/>
    <lineage>
        <taxon>Eukaryota</taxon>
        <taxon>Fungi</taxon>
        <taxon>Dikarya</taxon>
        <taxon>Basidiomycota</taxon>
        <taxon>Pucciniomycotina</taxon>
        <taxon>Mixiomycetes</taxon>
        <taxon>Mixiales</taxon>
        <taxon>Mixiaceae</taxon>
        <taxon>Mixia</taxon>
    </lineage>
</organism>
<reference evidence="2 3" key="1">
    <citation type="journal article" date="2011" name="J. Gen. Appl. Microbiol.">
        <title>Draft genome sequencing of the enigmatic basidiomycete Mixia osmundae.</title>
        <authorList>
            <person name="Nishida H."/>
            <person name="Nagatsuka Y."/>
            <person name="Sugiyama J."/>
        </authorList>
    </citation>
    <scope>NUCLEOTIDE SEQUENCE [LARGE SCALE GENOMIC DNA]</scope>
    <source>
        <strain evidence="3">CBS 9802 / IAM 14324 / JCM 22182 / KY 12970</strain>
    </source>
</reference>
<feature type="compositionally biased region" description="Low complexity" evidence="1">
    <location>
        <begin position="332"/>
        <end position="357"/>
    </location>
</feature>
<dbReference type="Proteomes" id="UP000009131">
    <property type="component" value="Unassembled WGS sequence"/>
</dbReference>
<feature type="compositionally biased region" description="Low complexity" evidence="1">
    <location>
        <begin position="247"/>
        <end position="263"/>
    </location>
</feature>